<dbReference type="STRING" id="626887.J057_15450"/>
<sequence length="591" mass="66403">MHEAPAAAQGGAAVHAPSGRRLKATVGQCTDKGHKPSNQDFIGYQIPGEPQLSLKGIALAMADGISTSDVSHIASETAVTSFLDDYFCTSDAWSVRHAAERVLTATNAWLHSQTRNGPYRYDKDRGYVCTLSALVLKAATAYLFHAGDTRIYRLQDGGLEQLTHDHRLWLSREESYLSRALGADSLLELDYQALALRPGDIYILATDGVYEHVDAREIINTLRGDSVDLDVAARQIVDLALDNGSEDNLSVQIVRIDDVPHDAAPDLHHQLEDLPFPPILEDCAKFDGYTILREVHATSRSHVYLALDEETDTQVILKLPSIDMRDDPDYLERFLMEEWIARRINSVHVMKAGLQDRKRNYLYTVTEYIEGQTLKQWLIDNPQPDLETVRDIVEQIAKGLYALHRMEILHQDLKPDNVIIDSNGTVKLIDLGAARVAGIVEASTVDRQHLPGTALYMAPEYFMGEVGTTRSDLYSLAVLTYHMLSDRFPYDTQVAKAKTAAAQRRLTYRSVLDDEREIPAWIDETLRKAVHPNPEKRYQELSEFTYDLRHPNKAFLSKTRPPLLERNPVAFWQGLSAVLAATIVFLLVFDS</sequence>
<dbReference type="PANTHER" id="PTHR43289">
    <property type="entry name" value="MITOGEN-ACTIVATED PROTEIN KINASE KINASE KINASE 20-RELATED"/>
    <property type="match status" value="1"/>
</dbReference>
<keyword evidence="6" id="KW-0812">Transmembrane</keyword>
<dbReference type="InterPro" id="IPR001932">
    <property type="entry name" value="PPM-type_phosphatase-like_dom"/>
</dbReference>
<organism evidence="9 10">
    <name type="scientific">Marinobacter nanhaiticus D15-8W</name>
    <dbReference type="NCBI Taxonomy" id="626887"/>
    <lineage>
        <taxon>Bacteria</taxon>
        <taxon>Pseudomonadati</taxon>
        <taxon>Pseudomonadota</taxon>
        <taxon>Gammaproteobacteria</taxon>
        <taxon>Pseudomonadales</taxon>
        <taxon>Marinobacteraceae</taxon>
        <taxon>Marinobacter</taxon>
    </lineage>
</organism>
<dbReference type="InterPro" id="IPR008271">
    <property type="entry name" value="Ser/Thr_kinase_AS"/>
</dbReference>
<keyword evidence="1" id="KW-0808">Transferase</keyword>
<dbReference type="Gene3D" id="3.30.200.20">
    <property type="entry name" value="Phosphorylase Kinase, domain 1"/>
    <property type="match status" value="1"/>
</dbReference>
<dbReference type="Gene3D" id="3.60.40.10">
    <property type="entry name" value="PPM-type phosphatase domain"/>
    <property type="match status" value="1"/>
</dbReference>
<evidence type="ECO:0000259" key="7">
    <source>
        <dbReference type="PROSITE" id="PS50011"/>
    </source>
</evidence>
<dbReference type="PATRIC" id="fig|626887.3.peg.3086"/>
<reference evidence="9 10" key="1">
    <citation type="journal article" date="2013" name="Genome Announc.">
        <title>Genome Sequence of the Polycyclic Aromatic Hydrocarbon-Degrading Bacterium Strain Marinobacter nanhaiticus D15-8WT.</title>
        <authorList>
            <person name="Cui Z."/>
            <person name="Gao W."/>
            <person name="Li Q."/>
            <person name="Xu G."/>
            <person name="Zheng L."/>
        </authorList>
    </citation>
    <scope>NUCLEOTIDE SEQUENCE [LARGE SCALE GENOMIC DNA]</scope>
    <source>
        <strain evidence="9 10">D15-8W</strain>
    </source>
</reference>
<dbReference type="SUPFAM" id="SSF81606">
    <property type="entry name" value="PP2C-like"/>
    <property type="match status" value="1"/>
</dbReference>
<evidence type="ECO:0000256" key="1">
    <source>
        <dbReference type="ARBA" id="ARBA00022679"/>
    </source>
</evidence>
<gene>
    <name evidence="9" type="ORF">J057_15450</name>
</gene>
<keyword evidence="4" id="KW-0067">ATP-binding</keyword>
<evidence type="ECO:0000256" key="3">
    <source>
        <dbReference type="ARBA" id="ARBA00022777"/>
    </source>
</evidence>
<evidence type="ECO:0000256" key="5">
    <source>
        <dbReference type="SAM" id="MobiDB-lite"/>
    </source>
</evidence>
<dbReference type="SUPFAM" id="SSF56112">
    <property type="entry name" value="Protein kinase-like (PK-like)"/>
    <property type="match status" value="1"/>
</dbReference>
<dbReference type="CDD" id="cd14014">
    <property type="entry name" value="STKc_PknB_like"/>
    <property type="match status" value="1"/>
</dbReference>
<dbReference type="Proteomes" id="UP000013165">
    <property type="component" value="Unassembled WGS sequence"/>
</dbReference>
<feature type="transmembrane region" description="Helical" evidence="6">
    <location>
        <begin position="570"/>
        <end position="589"/>
    </location>
</feature>
<feature type="region of interest" description="Disordered" evidence="5">
    <location>
        <begin position="1"/>
        <end position="20"/>
    </location>
</feature>
<feature type="domain" description="Protein kinase" evidence="7">
    <location>
        <begin position="289"/>
        <end position="553"/>
    </location>
</feature>
<dbReference type="PROSITE" id="PS50011">
    <property type="entry name" value="PROTEIN_KINASE_DOM"/>
    <property type="match status" value="1"/>
</dbReference>
<comment type="caution">
    <text evidence="9">The sequence shown here is derived from an EMBL/GenBank/DDBJ whole genome shotgun (WGS) entry which is preliminary data.</text>
</comment>
<keyword evidence="6" id="KW-0472">Membrane</keyword>
<dbReference type="Gene3D" id="1.10.510.10">
    <property type="entry name" value="Transferase(Phosphotransferase) domain 1"/>
    <property type="match status" value="1"/>
</dbReference>
<keyword evidence="2" id="KW-0547">Nucleotide-binding</keyword>
<accession>N6WMV6</accession>
<protein>
    <submittedName>
        <fullName evidence="9">Bifunctional protein-serine/threonine kinase/phosphatase</fullName>
    </submittedName>
</protein>
<dbReference type="Pfam" id="PF13672">
    <property type="entry name" value="PP2C_2"/>
    <property type="match status" value="1"/>
</dbReference>
<dbReference type="AlphaFoldDB" id="N6WMV6"/>
<keyword evidence="6" id="KW-1133">Transmembrane helix</keyword>
<evidence type="ECO:0000256" key="2">
    <source>
        <dbReference type="ARBA" id="ARBA00022741"/>
    </source>
</evidence>
<dbReference type="RefSeq" id="WP_004581036.1">
    <property type="nucleotide sequence ID" value="NZ_AP028878.1"/>
</dbReference>
<keyword evidence="10" id="KW-1185">Reference proteome</keyword>
<dbReference type="InterPro" id="IPR011009">
    <property type="entry name" value="Kinase-like_dom_sf"/>
</dbReference>
<evidence type="ECO:0000259" key="8">
    <source>
        <dbReference type="PROSITE" id="PS51746"/>
    </source>
</evidence>
<dbReference type="InterPro" id="IPR000719">
    <property type="entry name" value="Prot_kinase_dom"/>
</dbReference>
<dbReference type="eggNOG" id="COG0515">
    <property type="taxonomic scope" value="Bacteria"/>
</dbReference>
<dbReference type="InterPro" id="IPR036457">
    <property type="entry name" value="PPM-type-like_dom_sf"/>
</dbReference>
<dbReference type="SMART" id="SM00220">
    <property type="entry name" value="S_TKc"/>
    <property type="match status" value="1"/>
</dbReference>
<dbReference type="EMBL" id="APLQ01000014">
    <property type="protein sequence ID" value="ENO12806.1"/>
    <property type="molecule type" value="Genomic_DNA"/>
</dbReference>
<dbReference type="PROSITE" id="PS00108">
    <property type="entry name" value="PROTEIN_KINASE_ST"/>
    <property type="match status" value="1"/>
</dbReference>
<evidence type="ECO:0000313" key="9">
    <source>
        <dbReference type="EMBL" id="ENO12806.1"/>
    </source>
</evidence>
<dbReference type="SMART" id="SM00332">
    <property type="entry name" value="PP2Cc"/>
    <property type="match status" value="1"/>
</dbReference>
<feature type="domain" description="PPM-type phosphatase" evidence="8">
    <location>
        <begin position="25"/>
        <end position="256"/>
    </location>
</feature>
<keyword evidence="3 9" id="KW-0418">Kinase</keyword>
<feature type="compositionally biased region" description="Low complexity" evidence="5">
    <location>
        <begin position="1"/>
        <end position="17"/>
    </location>
</feature>
<evidence type="ECO:0000313" key="10">
    <source>
        <dbReference type="Proteomes" id="UP000013165"/>
    </source>
</evidence>
<dbReference type="CDD" id="cd00143">
    <property type="entry name" value="PP2Cc"/>
    <property type="match status" value="1"/>
</dbReference>
<dbReference type="eggNOG" id="COG0631">
    <property type="taxonomic scope" value="Bacteria"/>
</dbReference>
<dbReference type="PANTHER" id="PTHR43289:SF6">
    <property type="entry name" value="SERINE_THREONINE-PROTEIN KINASE NEKL-3"/>
    <property type="match status" value="1"/>
</dbReference>
<dbReference type="SMART" id="SM00331">
    <property type="entry name" value="PP2C_SIG"/>
    <property type="match status" value="1"/>
</dbReference>
<dbReference type="PROSITE" id="PS51746">
    <property type="entry name" value="PPM_2"/>
    <property type="match status" value="1"/>
</dbReference>
<name>N6WMV6_9GAMM</name>
<dbReference type="Pfam" id="PF00069">
    <property type="entry name" value="Pkinase"/>
    <property type="match status" value="1"/>
</dbReference>
<dbReference type="HOGENOM" id="CLU_034273_0_0_6"/>
<dbReference type="OrthoDB" id="9801841at2"/>
<dbReference type="GO" id="GO:0005524">
    <property type="term" value="F:ATP binding"/>
    <property type="evidence" value="ECO:0007669"/>
    <property type="project" value="UniProtKB-KW"/>
</dbReference>
<evidence type="ECO:0000256" key="6">
    <source>
        <dbReference type="SAM" id="Phobius"/>
    </source>
</evidence>
<evidence type="ECO:0000256" key="4">
    <source>
        <dbReference type="ARBA" id="ARBA00022840"/>
    </source>
</evidence>
<dbReference type="GO" id="GO:0004674">
    <property type="term" value="F:protein serine/threonine kinase activity"/>
    <property type="evidence" value="ECO:0007669"/>
    <property type="project" value="TreeGrafter"/>
</dbReference>
<proteinExistence type="predicted"/>